<reference evidence="1 2" key="1">
    <citation type="submission" date="2023-02" db="EMBL/GenBank/DDBJ databases">
        <authorList>
            <person name="Mo P."/>
        </authorList>
    </citation>
    <scope>NUCLEOTIDE SEQUENCE [LARGE SCALE GENOMIC DNA]</scope>
    <source>
        <strain evidence="1 2">HUAS 3</strain>
    </source>
</reference>
<sequence length="219" mass="22627">MTAEVLTAADNNAAWCDTVCRSHGLAGWGDGEAWSVPRRSPPRYPDAVTLRPDLPPEAVLGRIDAGPGASVKDSFATLDLTRYGFDVIVEGQWIHRAPAAAASGPPLTPVSTTRALAAWATAHGGGAVFRPALLADPAVTVLARYDPSGAVVGGAVVSRGGGVLGVSNVFGPDPAAVWRGVCVRFGREALVGWESDDDLPPARESGFRPAGPLRVWAAS</sequence>
<name>A0ABY7ZJ09_9ACTN</name>
<organism evidence="1 2">
    <name type="scientific">Micromonospora cathayae</name>
    <dbReference type="NCBI Taxonomy" id="3028804"/>
    <lineage>
        <taxon>Bacteria</taxon>
        <taxon>Bacillati</taxon>
        <taxon>Actinomycetota</taxon>
        <taxon>Actinomycetes</taxon>
        <taxon>Micromonosporales</taxon>
        <taxon>Micromonosporaceae</taxon>
        <taxon>Micromonospora</taxon>
    </lineage>
</organism>
<protein>
    <submittedName>
        <fullName evidence="1">Uncharacterized protein</fullName>
    </submittedName>
</protein>
<proteinExistence type="predicted"/>
<dbReference type="Proteomes" id="UP001219605">
    <property type="component" value="Chromosome"/>
</dbReference>
<evidence type="ECO:0000313" key="1">
    <source>
        <dbReference type="EMBL" id="WDZ82970.1"/>
    </source>
</evidence>
<accession>A0ABY7ZJ09</accession>
<dbReference type="EMBL" id="CP118615">
    <property type="protein sequence ID" value="WDZ82970.1"/>
    <property type="molecule type" value="Genomic_DNA"/>
</dbReference>
<evidence type="ECO:0000313" key="2">
    <source>
        <dbReference type="Proteomes" id="UP001219605"/>
    </source>
</evidence>
<keyword evidence="2" id="KW-1185">Reference proteome</keyword>
<dbReference type="RefSeq" id="WP_275029336.1">
    <property type="nucleotide sequence ID" value="NZ_CP118615.1"/>
</dbReference>
<gene>
    <name evidence="1" type="ORF">PVK37_21145</name>
</gene>